<comment type="subcellular location">
    <subcellularLocation>
        <location evidence="1">Cell membrane</location>
    </subcellularLocation>
    <subcellularLocation>
        <location evidence="10">Endomembrane system</location>
        <topology evidence="10">Single-pass membrane protein</topology>
    </subcellularLocation>
</comment>
<evidence type="ECO:0000256" key="3">
    <source>
        <dbReference type="ARBA" id="ARBA00022475"/>
    </source>
</evidence>
<accession>A0A6A6LIW7</accession>
<evidence type="ECO:0000313" key="11">
    <source>
        <dbReference type="EMBL" id="KAF2301401.1"/>
    </source>
</evidence>
<keyword evidence="12" id="KW-1185">Reference proteome</keyword>
<keyword evidence="5" id="KW-0812">Transmembrane</keyword>
<dbReference type="Pfam" id="PF12799">
    <property type="entry name" value="LRR_4"/>
    <property type="match status" value="1"/>
</dbReference>
<evidence type="ECO:0000256" key="7">
    <source>
        <dbReference type="ARBA" id="ARBA00022737"/>
    </source>
</evidence>
<comment type="caution">
    <text evidence="11">The sequence shown here is derived from an EMBL/GenBank/DDBJ whole genome shotgun (WGS) entry which is preliminary data.</text>
</comment>
<keyword evidence="3" id="KW-1003">Cell membrane</keyword>
<evidence type="ECO:0000256" key="1">
    <source>
        <dbReference type="ARBA" id="ARBA00004236"/>
    </source>
</evidence>
<organism evidence="11 12">
    <name type="scientific">Hevea brasiliensis</name>
    <name type="common">Para rubber tree</name>
    <name type="synonym">Siphonia brasiliensis</name>
    <dbReference type="NCBI Taxonomy" id="3981"/>
    <lineage>
        <taxon>Eukaryota</taxon>
        <taxon>Viridiplantae</taxon>
        <taxon>Streptophyta</taxon>
        <taxon>Embryophyta</taxon>
        <taxon>Tracheophyta</taxon>
        <taxon>Spermatophyta</taxon>
        <taxon>Magnoliopsida</taxon>
        <taxon>eudicotyledons</taxon>
        <taxon>Gunneridae</taxon>
        <taxon>Pentapetalae</taxon>
        <taxon>rosids</taxon>
        <taxon>fabids</taxon>
        <taxon>Malpighiales</taxon>
        <taxon>Euphorbiaceae</taxon>
        <taxon>Crotonoideae</taxon>
        <taxon>Micrandreae</taxon>
        <taxon>Hevea</taxon>
    </lineage>
</organism>
<gene>
    <name evidence="11" type="ORF">GH714_023751</name>
</gene>
<evidence type="ECO:0000256" key="4">
    <source>
        <dbReference type="ARBA" id="ARBA00022614"/>
    </source>
</evidence>
<keyword evidence="9" id="KW-0472">Membrane</keyword>
<dbReference type="Pfam" id="PF00560">
    <property type="entry name" value="LRR_1"/>
    <property type="match status" value="2"/>
</dbReference>
<dbReference type="InterPro" id="IPR032675">
    <property type="entry name" value="LRR_dom_sf"/>
</dbReference>
<evidence type="ECO:0000256" key="8">
    <source>
        <dbReference type="ARBA" id="ARBA00022989"/>
    </source>
</evidence>
<evidence type="ECO:0000256" key="2">
    <source>
        <dbReference type="ARBA" id="ARBA00009592"/>
    </source>
</evidence>
<name>A0A6A6LIW7_HEVBR</name>
<keyword evidence="6" id="KW-0732">Signal</keyword>
<evidence type="ECO:0000256" key="10">
    <source>
        <dbReference type="ARBA" id="ARBA00037847"/>
    </source>
</evidence>
<dbReference type="PANTHER" id="PTHR48062">
    <property type="entry name" value="RECEPTOR-LIKE PROTEIN 14"/>
    <property type="match status" value="1"/>
</dbReference>
<evidence type="ECO:0000256" key="5">
    <source>
        <dbReference type="ARBA" id="ARBA00022692"/>
    </source>
</evidence>
<sequence length="312" mass="35771">MEGFFTSEGLSSLKNLESLDVSFNRFNSTIPIQDSKNFSKFSKLKYLDLSWNKFNTDILSFSSIFSSVETLNLYSNELRGPLLFRDIVKLQNLTTFNIGGNNLNGTQPIQSLCQLTRLQELNLGDNNFGGNLPPCLKNLTSLRFLDMSGNQFTGHIPSWKGLKDQFNRHYIGRSGYYRVEIDENEEVDFVIKHIDYTYKSHILDNLFGLDLSDNNLEGKIPDTLQFGTFDSSSYEGNRFLCGPLLEKNCDSDNESPQSPTRMEHEANVKWYEIDEVLLILSLVGCFRLWERSKGRRLKDLDWHFKGVVGSYG</sequence>
<dbReference type="InterPro" id="IPR025875">
    <property type="entry name" value="Leu-rich_rpt_4"/>
</dbReference>
<dbReference type="PANTHER" id="PTHR48062:SF52">
    <property type="entry name" value="RECEPTOR-LIKE PROTEIN 8-RELATED"/>
    <property type="match status" value="1"/>
</dbReference>
<dbReference type="Pfam" id="PF13516">
    <property type="entry name" value="LRR_6"/>
    <property type="match status" value="1"/>
</dbReference>
<evidence type="ECO:0000256" key="6">
    <source>
        <dbReference type="ARBA" id="ARBA00022729"/>
    </source>
</evidence>
<proteinExistence type="inferred from homology"/>
<dbReference type="Proteomes" id="UP000467840">
    <property type="component" value="Chromosome 4"/>
</dbReference>
<dbReference type="InterPro" id="IPR051502">
    <property type="entry name" value="RLP_Defense_Trigger"/>
</dbReference>
<dbReference type="InterPro" id="IPR001611">
    <property type="entry name" value="Leu-rich_rpt"/>
</dbReference>
<evidence type="ECO:0000256" key="9">
    <source>
        <dbReference type="ARBA" id="ARBA00023136"/>
    </source>
</evidence>
<keyword evidence="8" id="KW-1133">Transmembrane helix</keyword>
<comment type="similarity">
    <text evidence="2">Belongs to the RLP family.</text>
</comment>
<keyword evidence="4" id="KW-0433">Leucine-rich repeat</keyword>
<evidence type="ECO:0000313" key="12">
    <source>
        <dbReference type="Proteomes" id="UP000467840"/>
    </source>
</evidence>
<protein>
    <submittedName>
        <fullName evidence="11">Uncharacterized protein</fullName>
    </submittedName>
</protein>
<dbReference type="Gene3D" id="3.80.10.10">
    <property type="entry name" value="Ribonuclease Inhibitor"/>
    <property type="match status" value="2"/>
</dbReference>
<dbReference type="EMBL" id="JAAGAX010000010">
    <property type="protein sequence ID" value="KAF2301401.1"/>
    <property type="molecule type" value="Genomic_DNA"/>
</dbReference>
<dbReference type="AlphaFoldDB" id="A0A6A6LIW7"/>
<reference evidence="11 12" key="1">
    <citation type="journal article" date="2020" name="Mol. Plant">
        <title>The Chromosome-Based Rubber Tree Genome Provides New Insights into Spurge Genome Evolution and Rubber Biosynthesis.</title>
        <authorList>
            <person name="Liu J."/>
            <person name="Shi C."/>
            <person name="Shi C.C."/>
            <person name="Li W."/>
            <person name="Zhang Q.J."/>
            <person name="Zhang Y."/>
            <person name="Li K."/>
            <person name="Lu H.F."/>
            <person name="Shi C."/>
            <person name="Zhu S.T."/>
            <person name="Xiao Z.Y."/>
            <person name="Nan H."/>
            <person name="Yue Y."/>
            <person name="Zhu X.G."/>
            <person name="Wu Y."/>
            <person name="Hong X.N."/>
            <person name="Fan G.Y."/>
            <person name="Tong Y."/>
            <person name="Zhang D."/>
            <person name="Mao C.L."/>
            <person name="Liu Y.L."/>
            <person name="Hao S.J."/>
            <person name="Liu W.Q."/>
            <person name="Lv M.Q."/>
            <person name="Zhang H.B."/>
            <person name="Liu Y."/>
            <person name="Hu-Tang G.R."/>
            <person name="Wang J.P."/>
            <person name="Wang J.H."/>
            <person name="Sun Y.H."/>
            <person name="Ni S.B."/>
            <person name="Chen W.B."/>
            <person name="Zhang X.C."/>
            <person name="Jiao Y.N."/>
            <person name="Eichler E.E."/>
            <person name="Li G.H."/>
            <person name="Liu X."/>
            <person name="Gao L.Z."/>
        </authorList>
    </citation>
    <scope>NUCLEOTIDE SEQUENCE [LARGE SCALE GENOMIC DNA]</scope>
    <source>
        <strain evidence="12">cv. GT1</strain>
        <tissue evidence="11">Leaf</tissue>
    </source>
</reference>
<dbReference type="SUPFAM" id="SSF52058">
    <property type="entry name" value="L domain-like"/>
    <property type="match status" value="1"/>
</dbReference>
<keyword evidence="7" id="KW-0677">Repeat</keyword>